<dbReference type="InterPro" id="IPR033131">
    <property type="entry name" value="Pectinesterase_Asp_AS"/>
</dbReference>
<feature type="active site" evidence="7">
    <location>
        <position position="170"/>
    </location>
</feature>
<proteinExistence type="predicted"/>
<reference evidence="10 11" key="1">
    <citation type="submission" date="2017-09" db="EMBL/GenBank/DDBJ databases">
        <title>WGS assembly of Aquilegia coerulea Goldsmith.</title>
        <authorList>
            <person name="Hodges S."/>
            <person name="Kramer E."/>
            <person name="Nordborg M."/>
            <person name="Tomkins J."/>
            <person name="Borevitz J."/>
            <person name="Derieg N."/>
            <person name="Yan J."/>
            <person name="Mihaltcheva S."/>
            <person name="Hayes R.D."/>
            <person name="Rokhsar D."/>
        </authorList>
    </citation>
    <scope>NUCLEOTIDE SEQUENCE [LARGE SCALE GENOMIC DNA]</scope>
    <source>
        <strain evidence="11">cv. Goldsmith</strain>
    </source>
</reference>
<keyword evidence="8" id="KW-0961">Cell wall biogenesis/degradation</keyword>
<accession>A0A2G5E6V9</accession>
<evidence type="ECO:0000259" key="9">
    <source>
        <dbReference type="Pfam" id="PF01095"/>
    </source>
</evidence>
<comment type="function">
    <text evidence="8">Acts in the modification of cell walls via demethylesterification of cell wall pectin.</text>
</comment>
<dbReference type="InterPro" id="IPR018040">
    <property type="entry name" value="Pectinesterase_Tyr_AS"/>
</dbReference>
<comment type="pathway">
    <text evidence="2 8">Glycan metabolism; pectin degradation; 2-dehydro-3-deoxy-D-gluconate from pectin: step 1/5.</text>
</comment>
<keyword evidence="4 8" id="KW-0134">Cell wall</keyword>
<evidence type="ECO:0000313" key="10">
    <source>
        <dbReference type="EMBL" id="PIA51508.1"/>
    </source>
</evidence>
<comment type="subcellular location">
    <subcellularLocation>
        <location evidence="1 8">Secreted</location>
        <location evidence="1 8">Cell wall</location>
    </subcellularLocation>
</comment>
<evidence type="ECO:0000256" key="7">
    <source>
        <dbReference type="PROSITE-ProRule" id="PRU10040"/>
    </source>
</evidence>
<evidence type="ECO:0000256" key="8">
    <source>
        <dbReference type="RuleBase" id="RU000589"/>
    </source>
</evidence>
<dbReference type="PROSITE" id="PS00800">
    <property type="entry name" value="PECTINESTERASE_1"/>
    <property type="match status" value="1"/>
</dbReference>
<dbReference type="FunFam" id="2.160.20.10:FF:000029">
    <property type="entry name" value="Pectinesterase 4"/>
    <property type="match status" value="1"/>
</dbReference>
<feature type="domain" description="Pectinesterase catalytic" evidence="9">
    <location>
        <begin position="20"/>
        <end position="310"/>
    </location>
</feature>
<comment type="catalytic activity">
    <reaction evidence="8">
        <text>[(1-&gt;4)-alpha-D-galacturonosyl methyl ester](n) + n H2O = [(1-&gt;4)-alpha-D-galacturonosyl](n) + n methanol + n H(+)</text>
        <dbReference type="Rhea" id="RHEA:22380"/>
        <dbReference type="Rhea" id="RHEA-COMP:14570"/>
        <dbReference type="Rhea" id="RHEA-COMP:14573"/>
        <dbReference type="ChEBI" id="CHEBI:15377"/>
        <dbReference type="ChEBI" id="CHEBI:15378"/>
        <dbReference type="ChEBI" id="CHEBI:17790"/>
        <dbReference type="ChEBI" id="CHEBI:140522"/>
        <dbReference type="ChEBI" id="CHEBI:140523"/>
        <dbReference type="EC" id="3.1.1.11"/>
    </reaction>
</comment>
<feature type="signal peptide" evidence="8">
    <location>
        <begin position="1"/>
        <end position="16"/>
    </location>
</feature>
<evidence type="ECO:0000256" key="6">
    <source>
        <dbReference type="ARBA" id="ARBA00023085"/>
    </source>
</evidence>
<organism evidence="10 11">
    <name type="scientific">Aquilegia coerulea</name>
    <name type="common">Rocky mountain columbine</name>
    <dbReference type="NCBI Taxonomy" id="218851"/>
    <lineage>
        <taxon>Eukaryota</taxon>
        <taxon>Viridiplantae</taxon>
        <taxon>Streptophyta</taxon>
        <taxon>Embryophyta</taxon>
        <taxon>Tracheophyta</taxon>
        <taxon>Spermatophyta</taxon>
        <taxon>Magnoliopsida</taxon>
        <taxon>Ranunculales</taxon>
        <taxon>Ranunculaceae</taxon>
        <taxon>Thalictroideae</taxon>
        <taxon>Aquilegia</taxon>
    </lineage>
</organism>
<keyword evidence="8" id="KW-0732">Signal</keyword>
<dbReference type="AlphaFoldDB" id="A0A2G5E6V9"/>
<protein>
    <recommendedName>
        <fullName evidence="3 8">Pectinesterase</fullName>
        <ecNumber evidence="3 8">3.1.1.11</ecNumber>
    </recommendedName>
</protein>
<keyword evidence="6 8" id="KW-0063">Aspartyl esterase</keyword>
<evidence type="ECO:0000256" key="2">
    <source>
        <dbReference type="ARBA" id="ARBA00005184"/>
    </source>
</evidence>
<dbReference type="PANTHER" id="PTHR31707">
    <property type="entry name" value="PECTINESTERASE"/>
    <property type="match status" value="1"/>
</dbReference>
<dbReference type="Proteomes" id="UP000230069">
    <property type="component" value="Unassembled WGS sequence"/>
</dbReference>
<evidence type="ECO:0000256" key="5">
    <source>
        <dbReference type="ARBA" id="ARBA00022801"/>
    </source>
</evidence>
<name>A0A2G5E6V9_AQUCA</name>
<sequence length="328" mass="36589">MFFLFLLPPSYWLVSSHELVVVAQDGSANFTRINDAVLYASTNSMHRYVIYIKQGIYQEYITIPKHLKNLTMVGERQDKTVISGNRSVGGNKYLTTFGTATVNVSGPGFIAQNLTIENTAGPNMAQAVALRSDSDYSAFYRCRFAGYQDTLYIHRYTQYFRECEVIGTVDFIFGSGTAVFQNCTIISRNRQNGYNTITAHSGKPGRLDLGFSFQFCTVVTADHPQTYLGRPWSIYSTTVFMQSKLGGPIGQEGWVVWNKALPVDKLYYGEFRNYGPGSNLSGRVQRAGVHNHMSPEEALKFTVSKFLNGDAWLPATGIPYTGDLGEII</sequence>
<dbReference type="InterPro" id="IPR000070">
    <property type="entry name" value="Pectinesterase_cat"/>
</dbReference>
<dbReference type="OrthoDB" id="2019149at2759"/>
<dbReference type="EMBL" id="KZ305028">
    <property type="protein sequence ID" value="PIA51508.1"/>
    <property type="molecule type" value="Genomic_DNA"/>
</dbReference>
<dbReference type="EC" id="3.1.1.11" evidence="3 8"/>
<keyword evidence="5 8" id="KW-0378">Hydrolase</keyword>
<dbReference type="GO" id="GO:0042545">
    <property type="term" value="P:cell wall modification"/>
    <property type="evidence" value="ECO:0007669"/>
    <property type="project" value="UniProtKB-UniRule"/>
</dbReference>
<dbReference type="InterPro" id="IPR012334">
    <property type="entry name" value="Pectin_lyas_fold"/>
</dbReference>
<dbReference type="GO" id="GO:0045490">
    <property type="term" value="P:pectin catabolic process"/>
    <property type="evidence" value="ECO:0007669"/>
    <property type="project" value="UniProtKB-UniRule"/>
</dbReference>
<dbReference type="UniPathway" id="UPA00545">
    <property type="reaction ID" value="UER00823"/>
</dbReference>
<dbReference type="SUPFAM" id="SSF51126">
    <property type="entry name" value="Pectin lyase-like"/>
    <property type="match status" value="1"/>
</dbReference>
<dbReference type="GO" id="GO:0030599">
    <property type="term" value="F:pectinesterase activity"/>
    <property type="evidence" value="ECO:0007669"/>
    <property type="project" value="UniProtKB-UniRule"/>
</dbReference>
<keyword evidence="11" id="KW-1185">Reference proteome</keyword>
<gene>
    <name evidence="10" type="ORF">AQUCO_01100390v1</name>
</gene>
<dbReference type="InParanoid" id="A0A2G5E6V9"/>
<evidence type="ECO:0000256" key="3">
    <source>
        <dbReference type="ARBA" id="ARBA00013229"/>
    </source>
</evidence>
<feature type="chain" id="PRO_5013427974" description="Pectinesterase" evidence="8">
    <location>
        <begin position="17"/>
        <end position="328"/>
    </location>
</feature>
<dbReference type="InterPro" id="IPR011050">
    <property type="entry name" value="Pectin_lyase_fold/virulence"/>
</dbReference>
<evidence type="ECO:0000256" key="4">
    <source>
        <dbReference type="ARBA" id="ARBA00022512"/>
    </source>
</evidence>
<keyword evidence="8" id="KW-0964">Secreted</keyword>
<dbReference type="Pfam" id="PF01095">
    <property type="entry name" value="Pectinesterase"/>
    <property type="match status" value="1"/>
</dbReference>
<evidence type="ECO:0000313" key="11">
    <source>
        <dbReference type="Proteomes" id="UP000230069"/>
    </source>
</evidence>
<dbReference type="Gene3D" id="2.160.20.10">
    <property type="entry name" value="Single-stranded right-handed beta-helix, Pectin lyase-like"/>
    <property type="match status" value="1"/>
</dbReference>
<evidence type="ECO:0000256" key="1">
    <source>
        <dbReference type="ARBA" id="ARBA00004191"/>
    </source>
</evidence>
<dbReference type="STRING" id="218851.A0A2G5E6V9"/>
<dbReference type="PROSITE" id="PS00503">
    <property type="entry name" value="PECTINESTERASE_2"/>
    <property type="match status" value="1"/>
</dbReference>